<evidence type="ECO:0000256" key="7">
    <source>
        <dbReference type="ARBA" id="ARBA00023125"/>
    </source>
</evidence>
<dbReference type="Gene3D" id="3.30.160.60">
    <property type="entry name" value="Classic Zinc Finger"/>
    <property type="match status" value="1"/>
</dbReference>
<dbReference type="GO" id="GO:0000981">
    <property type="term" value="F:DNA-binding transcription factor activity, RNA polymerase II-specific"/>
    <property type="evidence" value="ECO:0007669"/>
    <property type="project" value="TreeGrafter"/>
</dbReference>
<dbReference type="SMART" id="SM00355">
    <property type="entry name" value="ZnF_C2H2"/>
    <property type="match status" value="1"/>
</dbReference>
<dbReference type="InterPro" id="IPR036236">
    <property type="entry name" value="Znf_C2H2_sf"/>
</dbReference>
<evidence type="ECO:0000256" key="1">
    <source>
        <dbReference type="ARBA" id="ARBA00004123"/>
    </source>
</evidence>
<evidence type="ECO:0000256" key="3">
    <source>
        <dbReference type="ARBA" id="ARBA00022723"/>
    </source>
</evidence>
<evidence type="ECO:0000256" key="4">
    <source>
        <dbReference type="ARBA" id="ARBA00022737"/>
    </source>
</evidence>
<accession>A0A852N3U3</accession>
<keyword evidence="8" id="KW-0539">Nucleus</keyword>
<keyword evidence="4" id="KW-0677">Repeat</keyword>
<dbReference type="InterPro" id="IPR013087">
    <property type="entry name" value="Znf_C2H2_type"/>
</dbReference>
<keyword evidence="13" id="KW-1185">Reference proteome</keyword>
<dbReference type="GO" id="GO:0005634">
    <property type="term" value="C:nucleus"/>
    <property type="evidence" value="ECO:0007669"/>
    <property type="project" value="UniProtKB-SubCell"/>
</dbReference>
<gene>
    <name evidence="12" type="primary">Znf721</name>
    <name evidence="12" type="ORF">PTEMEL_R01568</name>
</gene>
<protein>
    <submittedName>
        <fullName evidence="12">ZN721 protein</fullName>
    </submittedName>
</protein>
<keyword evidence="5 9" id="KW-0863">Zinc-finger</keyword>
<evidence type="ECO:0000256" key="8">
    <source>
        <dbReference type="ARBA" id="ARBA00023242"/>
    </source>
</evidence>
<organism evidence="12 13">
    <name type="scientific">Pteruthius melanotis</name>
    <dbReference type="NCBI Taxonomy" id="357074"/>
    <lineage>
        <taxon>Eukaryota</taxon>
        <taxon>Metazoa</taxon>
        <taxon>Chordata</taxon>
        <taxon>Craniata</taxon>
        <taxon>Vertebrata</taxon>
        <taxon>Euteleostomi</taxon>
        <taxon>Archelosauria</taxon>
        <taxon>Archosauria</taxon>
        <taxon>Dinosauria</taxon>
        <taxon>Saurischia</taxon>
        <taxon>Theropoda</taxon>
        <taxon>Coelurosauria</taxon>
        <taxon>Aves</taxon>
        <taxon>Neognathae</taxon>
        <taxon>Neoaves</taxon>
        <taxon>Telluraves</taxon>
        <taxon>Australaves</taxon>
        <taxon>Passeriformes</taxon>
        <taxon>Sylvioidea</taxon>
        <taxon>Timaliidae</taxon>
        <taxon>Pteruthius</taxon>
    </lineage>
</organism>
<evidence type="ECO:0000313" key="13">
    <source>
        <dbReference type="Proteomes" id="UP000603297"/>
    </source>
</evidence>
<dbReference type="EMBL" id="WEIY01002925">
    <property type="protein sequence ID" value="NXY12552.1"/>
    <property type="molecule type" value="Genomic_DNA"/>
</dbReference>
<dbReference type="PROSITE" id="PS50157">
    <property type="entry name" value="ZINC_FINGER_C2H2_2"/>
    <property type="match status" value="1"/>
</dbReference>
<comment type="similarity">
    <text evidence="2">Belongs to the krueppel C2H2-type zinc-finger protein family.</text>
</comment>
<name>A0A852N3U3_9PASS</name>
<dbReference type="FunFam" id="3.30.160.60:FF:000663">
    <property type="entry name" value="Zinc finger protein 45"/>
    <property type="match status" value="1"/>
</dbReference>
<proteinExistence type="inferred from homology"/>
<evidence type="ECO:0000313" key="12">
    <source>
        <dbReference type="EMBL" id="NXY12552.1"/>
    </source>
</evidence>
<feature type="region of interest" description="Disordered" evidence="10">
    <location>
        <begin position="1"/>
        <end position="24"/>
    </location>
</feature>
<evidence type="ECO:0000256" key="10">
    <source>
        <dbReference type="SAM" id="MobiDB-lite"/>
    </source>
</evidence>
<dbReference type="PROSITE" id="PS00028">
    <property type="entry name" value="ZINC_FINGER_C2H2_1"/>
    <property type="match status" value="1"/>
</dbReference>
<dbReference type="PANTHER" id="PTHR23226:SF416">
    <property type="entry name" value="FI01424P"/>
    <property type="match status" value="1"/>
</dbReference>
<dbReference type="SUPFAM" id="SSF57667">
    <property type="entry name" value="beta-beta-alpha zinc fingers"/>
    <property type="match status" value="1"/>
</dbReference>
<evidence type="ECO:0000256" key="9">
    <source>
        <dbReference type="PROSITE-ProRule" id="PRU00042"/>
    </source>
</evidence>
<feature type="non-terminal residue" evidence="12">
    <location>
        <position position="1"/>
    </location>
</feature>
<dbReference type="OrthoDB" id="9893417at2759"/>
<dbReference type="GO" id="GO:0008270">
    <property type="term" value="F:zinc ion binding"/>
    <property type="evidence" value="ECO:0007669"/>
    <property type="project" value="UniProtKB-KW"/>
</dbReference>
<evidence type="ECO:0000256" key="2">
    <source>
        <dbReference type="ARBA" id="ARBA00006991"/>
    </source>
</evidence>
<evidence type="ECO:0000256" key="5">
    <source>
        <dbReference type="ARBA" id="ARBA00022771"/>
    </source>
</evidence>
<keyword evidence="6" id="KW-0862">Zinc</keyword>
<dbReference type="GO" id="GO:0000978">
    <property type="term" value="F:RNA polymerase II cis-regulatory region sequence-specific DNA binding"/>
    <property type="evidence" value="ECO:0007669"/>
    <property type="project" value="TreeGrafter"/>
</dbReference>
<evidence type="ECO:0000256" key="6">
    <source>
        <dbReference type="ARBA" id="ARBA00022833"/>
    </source>
</evidence>
<keyword evidence="7" id="KW-0238">DNA-binding</keyword>
<comment type="subcellular location">
    <subcellularLocation>
        <location evidence="1">Nucleus</location>
    </subcellularLocation>
</comment>
<keyword evidence="3" id="KW-0479">Metal-binding</keyword>
<reference evidence="12" key="1">
    <citation type="submission" date="2020-02" db="EMBL/GenBank/DDBJ databases">
        <title>Bird 10,000 Genomes (B10K) Project - Family phase.</title>
        <authorList>
            <person name="Zhang G."/>
        </authorList>
    </citation>
    <scope>NUCLEOTIDE SEQUENCE</scope>
    <source>
        <strain evidence="12">B10K-IZ-033-77</strain>
    </source>
</reference>
<sequence length="52" mass="5784">EGDQRSRQSSELMVHEQLHDGEKPHKCGECGKGFRGSSNLIVHQKVHTGECP</sequence>
<dbReference type="Pfam" id="PF00096">
    <property type="entry name" value="zf-C2H2"/>
    <property type="match status" value="1"/>
</dbReference>
<feature type="non-terminal residue" evidence="12">
    <location>
        <position position="52"/>
    </location>
</feature>
<dbReference type="PANTHER" id="PTHR23226">
    <property type="entry name" value="ZINC FINGER AND SCAN DOMAIN-CONTAINING"/>
    <property type="match status" value="1"/>
</dbReference>
<evidence type="ECO:0000259" key="11">
    <source>
        <dbReference type="PROSITE" id="PS50157"/>
    </source>
</evidence>
<dbReference type="AlphaFoldDB" id="A0A852N3U3"/>
<comment type="caution">
    <text evidence="12">The sequence shown here is derived from an EMBL/GenBank/DDBJ whole genome shotgun (WGS) entry which is preliminary data.</text>
</comment>
<dbReference type="Proteomes" id="UP000603297">
    <property type="component" value="Unassembled WGS sequence"/>
</dbReference>
<feature type="domain" description="C2H2-type" evidence="11">
    <location>
        <begin position="25"/>
        <end position="52"/>
    </location>
</feature>